<dbReference type="PANTHER" id="PTHR11360:SF234">
    <property type="entry name" value="MFS-TYPE TRANSPORTER DBAD-RELATED"/>
    <property type="match status" value="1"/>
</dbReference>
<keyword evidence="3" id="KW-0812">Transmembrane</keyword>
<proteinExistence type="inferred from homology"/>
<dbReference type="Proteomes" id="UP000660729">
    <property type="component" value="Unassembled WGS sequence"/>
</dbReference>
<feature type="transmembrane region" description="Helical" evidence="3">
    <location>
        <begin position="133"/>
        <end position="151"/>
    </location>
</feature>
<dbReference type="SUPFAM" id="SSF103473">
    <property type="entry name" value="MFS general substrate transporter"/>
    <property type="match status" value="1"/>
</dbReference>
<dbReference type="PANTHER" id="PTHR11360">
    <property type="entry name" value="MONOCARBOXYLATE TRANSPORTER"/>
    <property type="match status" value="1"/>
</dbReference>
<accession>A0A8H6RVP8</accession>
<evidence type="ECO:0000313" key="5">
    <source>
        <dbReference type="Proteomes" id="UP000660729"/>
    </source>
</evidence>
<keyword evidence="3" id="KW-1133">Transmembrane helix</keyword>
<evidence type="ECO:0000256" key="2">
    <source>
        <dbReference type="ARBA" id="ARBA00006727"/>
    </source>
</evidence>
<gene>
    <name evidence="4" type="ORF">HII31_00614</name>
</gene>
<feature type="transmembrane region" description="Helical" evidence="3">
    <location>
        <begin position="172"/>
        <end position="192"/>
    </location>
</feature>
<protein>
    <submittedName>
        <fullName evidence="4">Aspyridones efflux protein apdF</fullName>
    </submittedName>
</protein>
<feature type="transmembrane region" description="Helical" evidence="3">
    <location>
        <begin position="243"/>
        <end position="263"/>
    </location>
</feature>
<feature type="transmembrane region" description="Helical" evidence="3">
    <location>
        <begin position="307"/>
        <end position="326"/>
    </location>
</feature>
<feature type="transmembrane region" description="Helical" evidence="3">
    <location>
        <begin position="40"/>
        <end position="58"/>
    </location>
</feature>
<dbReference type="InterPro" id="IPR036259">
    <property type="entry name" value="MFS_trans_sf"/>
</dbReference>
<comment type="caution">
    <text evidence="4">The sequence shown here is derived from an EMBL/GenBank/DDBJ whole genome shotgun (WGS) entry which is preliminary data.</text>
</comment>
<comment type="similarity">
    <text evidence="2">Belongs to the major facilitator superfamily. Monocarboxylate porter (TC 2.A.1.13) family.</text>
</comment>
<organism evidence="4 5">
    <name type="scientific">Pseudocercospora fuligena</name>
    <dbReference type="NCBI Taxonomy" id="685502"/>
    <lineage>
        <taxon>Eukaryota</taxon>
        <taxon>Fungi</taxon>
        <taxon>Dikarya</taxon>
        <taxon>Ascomycota</taxon>
        <taxon>Pezizomycotina</taxon>
        <taxon>Dothideomycetes</taxon>
        <taxon>Dothideomycetidae</taxon>
        <taxon>Mycosphaerellales</taxon>
        <taxon>Mycosphaerellaceae</taxon>
        <taxon>Pseudocercospora</taxon>
    </lineage>
</organism>
<dbReference type="EMBL" id="JABCIY010000003">
    <property type="protein sequence ID" value="KAF7198258.1"/>
    <property type="molecule type" value="Genomic_DNA"/>
</dbReference>
<reference evidence="4" key="1">
    <citation type="submission" date="2020-04" db="EMBL/GenBank/DDBJ databases">
        <title>Draft genome resource of the tomato pathogen Pseudocercospora fuligena.</title>
        <authorList>
            <person name="Zaccaron A."/>
        </authorList>
    </citation>
    <scope>NUCLEOTIDE SEQUENCE</scope>
    <source>
        <strain evidence="4">PF001</strain>
    </source>
</reference>
<dbReference type="OrthoDB" id="6509908at2759"/>
<feature type="transmembrane region" description="Helical" evidence="3">
    <location>
        <begin position="269"/>
        <end position="286"/>
    </location>
</feature>
<evidence type="ECO:0000313" key="4">
    <source>
        <dbReference type="EMBL" id="KAF7198258.1"/>
    </source>
</evidence>
<dbReference type="GO" id="GO:0016020">
    <property type="term" value="C:membrane"/>
    <property type="evidence" value="ECO:0007669"/>
    <property type="project" value="UniProtKB-SubCell"/>
</dbReference>
<name>A0A8H6RVP8_9PEZI</name>
<feature type="transmembrane region" description="Helical" evidence="3">
    <location>
        <begin position="338"/>
        <end position="356"/>
    </location>
</feature>
<dbReference type="GO" id="GO:0022857">
    <property type="term" value="F:transmembrane transporter activity"/>
    <property type="evidence" value="ECO:0007669"/>
    <property type="project" value="InterPro"/>
</dbReference>
<feature type="transmembrane region" description="Helical" evidence="3">
    <location>
        <begin position="212"/>
        <end position="231"/>
    </location>
</feature>
<feature type="transmembrane region" description="Helical" evidence="3">
    <location>
        <begin position="102"/>
        <end position="121"/>
    </location>
</feature>
<dbReference type="Gene3D" id="1.20.1250.20">
    <property type="entry name" value="MFS general substrate transporter like domains"/>
    <property type="match status" value="1"/>
</dbReference>
<dbReference type="Pfam" id="PF07690">
    <property type="entry name" value="MFS_1"/>
    <property type="match status" value="1"/>
</dbReference>
<feature type="transmembrane region" description="Helical" evidence="3">
    <location>
        <begin position="78"/>
        <end position="95"/>
    </location>
</feature>
<comment type="subcellular location">
    <subcellularLocation>
        <location evidence="1">Membrane</location>
        <topology evidence="1">Multi-pass membrane protein</topology>
    </subcellularLocation>
</comment>
<keyword evidence="5" id="KW-1185">Reference proteome</keyword>
<sequence length="365" mass="38771">MPQSTEMTLEFEDNVSSDRAPLRSFSYSSPPLFDRGLIKALLYIDCALTFVGLLALSFEDQLWQIVLSQSVCVGLGSGLVFVPAVAMAASTFIAWQPIARGIASTGSAVGGTVLPLGFQALISKLGTAWTNRIFSFVTLATSALAILTLGWETTTSARARQSSTLFLDISAFRGPSYLFLCAGLFLVELVFWIQDFLIAPYAQFALSSSSQYVFYLLAILNAGYPAGRILPAFVAQMPKIGPAWTLFAGSAILGILVFCWIAIDDVIAITVWAVLVGFTSGIAVSIPKTVVPKLSAPKNVDTRSGTLWTTVAFAALIGAPIAGMMVDTEDGSYKGGQMFGGAIICAGSILLCVPASKMERGAHRE</sequence>
<dbReference type="InterPro" id="IPR011701">
    <property type="entry name" value="MFS"/>
</dbReference>
<dbReference type="AlphaFoldDB" id="A0A8H6RVP8"/>
<evidence type="ECO:0000256" key="1">
    <source>
        <dbReference type="ARBA" id="ARBA00004141"/>
    </source>
</evidence>
<evidence type="ECO:0000256" key="3">
    <source>
        <dbReference type="SAM" id="Phobius"/>
    </source>
</evidence>
<keyword evidence="3" id="KW-0472">Membrane</keyword>
<dbReference type="InterPro" id="IPR050327">
    <property type="entry name" value="Proton-linked_MCT"/>
</dbReference>